<evidence type="ECO:0000256" key="1">
    <source>
        <dbReference type="ARBA" id="ARBA00006525"/>
    </source>
</evidence>
<proteinExistence type="inferred from homology"/>
<comment type="similarity">
    <text evidence="1">Belongs to the DprA/Smf family.</text>
</comment>
<dbReference type="GO" id="GO:0009294">
    <property type="term" value="P:DNA-mediated transformation"/>
    <property type="evidence" value="ECO:0007669"/>
    <property type="project" value="InterPro"/>
</dbReference>
<feature type="domain" description="DprA winged helix" evidence="3">
    <location>
        <begin position="320"/>
        <end position="374"/>
    </location>
</feature>
<dbReference type="InterPro" id="IPR057666">
    <property type="entry name" value="DrpA_SLOG"/>
</dbReference>
<dbReference type="Pfam" id="PF02481">
    <property type="entry name" value="DNA_processg_A"/>
    <property type="match status" value="1"/>
</dbReference>
<dbReference type="SUPFAM" id="SSF102405">
    <property type="entry name" value="MCP/YpsA-like"/>
    <property type="match status" value="1"/>
</dbReference>
<dbReference type="HOGENOM" id="CLU_029601_1_1_6"/>
<gene>
    <name evidence="4" type="ORF">BegalDRAFT_3320</name>
</gene>
<protein>
    <submittedName>
        <fullName evidence="4">DNA protecting protein DprA</fullName>
    </submittedName>
</protein>
<evidence type="ECO:0000313" key="4">
    <source>
        <dbReference type="EMBL" id="EIJ44139.1"/>
    </source>
</evidence>
<organism evidence="4 5">
    <name type="scientific">Beggiatoa alba B18LD</name>
    <dbReference type="NCBI Taxonomy" id="395493"/>
    <lineage>
        <taxon>Bacteria</taxon>
        <taxon>Pseudomonadati</taxon>
        <taxon>Pseudomonadota</taxon>
        <taxon>Gammaproteobacteria</taxon>
        <taxon>Thiotrichales</taxon>
        <taxon>Thiotrichaceae</taxon>
        <taxon>Beggiatoa</taxon>
    </lineage>
</organism>
<dbReference type="Pfam" id="PF21102">
    <property type="entry name" value="DprA_N"/>
    <property type="match status" value="1"/>
</dbReference>
<evidence type="ECO:0000259" key="3">
    <source>
        <dbReference type="Pfam" id="PF17782"/>
    </source>
</evidence>
<dbReference type="EMBL" id="JH600070">
    <property type="protein sequence ID" value="EIJ44139.1"/>
    <property type="molecule type" value="Genomic_DNA"/>
</dbReference>
<dbReference type="RefSeq" id="WP_002691940.1">
    <property type="nucleotide sequence ID" value="NZ_JH600070.1"/>
</dbReference>
<sequence length="380" mass="41394">MIASTINVTDIEYWLLLARAPTVGPVTFLRFLKHFGSPRNTMTAGRAEWAALGIKGELLHYLENPDKSAIEKDLHWLSLDNNYIITFADAHYPHRLSEIHDPPPILFVHGDYTLLNSQQVAMVGTRNPSHLGKEIAYDFAKNLAQAGFTITSGLALGIDAYSHQGALAATGRTIAVAGTGLDRVYPAQNRELAHQIAQTGVLISELPLGTPAKTQHFPRRNRIISGLSIGTLVVEASLRSGSLITARQAVEQGRDVFAIPGSIHNPLAKGCHALIKEGAKLVETAADVIEELFLHLPKQPETPAYPSATLPPSEKRYTQHTELDSDYQRLLEYLYTEAQSIDNLVELSGLTAEAVSSMLLILELQGLVASQAGGLYVRLS</sequence>
<keyword evidence="5" id="KW-1185">Reference proteome</keyword>
<name>I3CKJ6_9GAMM</name>
<dbReference type="PANTHER" id="PTHR43022:SF1">
    <property type="entry name" value="PROTEIN SMF"/>
    <property type="match status" value="1"/>
</dbReference>
<dbReference type="InterPro" id="IPR036388">
    <property type="entry name" value="WH-like_DNA-bd_sf"/>
</dbReference>
<dbReference type="AlphaFoldDB" id="I3CKJ6"/>
<dbReference type="eggNOG" id="COG0758">
    <property type="taxonomic scope" value="Bacteria"/>
</dbReference>
<dbReference type="Gene3D" id="3.40.50.450">
    <property type="match status" value="1"/>
</dbReference>
<evidence type="ECO:0000313" key="5">
    <source>
        <dbReference type="Proteomes" id="UP000005744"/>
    </source>
</evidence>
<dbReference type="Pfam" id="PF17782">
    <property type="entry name" value="WHD_DprA"/>
    <property type="match status" value="1"/>
</dbReference>
<dbReference type="STRING" id="395493.BegalDRAFT_3320"/>
<dbReference type="Proteomes" id="UP000005744">
    <property type="component" value="Unassembled WGS sequence"/>
</dbReference>
<accession>I3CKJ6</accession>
<reference evidence="4 5" key="1">
    <citation type="submission" date="2011-11" db="EMBL/GenBank/DDBJ databases">
        <title>Improved High-Quality Draft sequence of Beggiatoa alba B18lD.</title>
        <authorList>
            <consortium name="US DOE Joint Genome Institute"/>
            <person name="Lucas S."/>
            <person name="Han J."/>
            <person name="Lapidus A."/>
            <person name="Cheng J.-F."/>
            <person name="Goodwin L."/>
            <person name="Pitluck S."/>
            <person name="Peters L."/>
            <person name="Mikhailova N."/>
            <person name="Held B."/>
            <person name="Detter J.C."/>
            <person name="Han C."/>
            <person name="Tapia R."/>
            <person name="Land M."/>
            <person name="Hauser L."/>
            <person name="Kyrpides N."/>
            <person name="Ivanova N."/>
            <person name="Pagani I."/>
            <person name="Samuel K."/>
            <person name="Teske A."/>
            <person name="Mueller J."/>
            <person name="Woyke T."/>
        </authorList>
    </citation>
    <scope>NUCLEOTIDE SEQUENCE [LARGE SCALE GENOMIC DNA]</scope>
    <source>
        <strain evidence="4 5">B18LD</strain>
    </source>
</reference>
<dbReference type="InterPro" id="IPR041614">
    <property type="entry name" value="DprA_WH"/>
</dbReference>
<evidence type="ECO:0000259" key="2">
    <source>
        <dbReference type="Pfam" id="PF02481"/>
    </source>
</evidence>
<dbReference type="InterPro" id="IPR003488">
    <property type="entry name" value="DprA"/>
</dbReference>
<feature type="domain" description="Smf/DprA SLOG" evidence="2">
    <location>
        <begin position="84"/>
        <end position="292"/>
    </location>
</feature>
<dbReference type="Gene3D" id="1.10.10.10">
    <property type="entry name" value="Winged helix-like DNA-binding domain superfamily/Winged helix DNA-binding domain"/>
    <property type="match status" value="1"/>
</dbReference>
<dbReference type="NCBIfam" id="TIGR00732">
    <property type="entry name" value="dprA"/>
    <property type="match status" value="1"/>
</dbReference>
<dbReference type="PANTHER" id="PTHR43022">
    <property type="entry name" value="PROTEIN SMF"/>
    <property type="match status" value="1"/>
</dbReference>